<dbReference type="SMART" id="SM00382">
    <property type="entry name" value="AAA"/>
    <property type="match status" value="1"/>
</dbReference>
<keyword evidence="2" id="KW-0547">Nucleotide-binding</keyword>
<evidence type="ECO:0000259" key="4">
    <source>
        <dbReference type="PROSITE" id="PS50893"/>
    </source>
</evidence>
<dbReference type="InterPro" id="IPR003593">
    <property type="entry name" value="AAA+_ATPase"/>
</dbReference>
<dbReference type="Gene3D" id="3.40.50.300">
    <property type="entry name" value="P-loop containing nucleotide triphosphate hydrolases"/>
    <property type="match status" value="1"/>
</dbReference>
<dbReference type="GO" id="GO:0005524">
    <property type="term" value="F:ATP binding"/>
    <property type="evidence" value="ECO:0007669"/>
    <property type="project" value="UniProtKB-KW"/>
</dbReference>
<sequence length="243" mass="24752">PRRAPAGPAGSRDGGPAPVLRAARLTVSFDARPVLRDVGITVPPGRITAVVGPNGAGKSTLLDCLAGALRPTTGSVRLGERDITALPDHTRARLGIGRTFQQPAVFPTLTVAGNILVGAEQGRVRDPAAARRMLALLGLSGDRATFGLPTGTLRRMELARALAGGPYVLLLDEPAAGLDDSEVADLARLLGALAADGTALLVVEHDLDLVAEVADTVHVMVGGRVVASGPPGTTLDRAAGTLT</sequence>
<keyword evidence="3 5" id="KW-0067">ATP-binding</keyword>
<dbReference type="InterPro" id="IPR051120">
    <property type="entry name" value="ABC_AA/LPS_Transport"/>
</dbReference>
<evidence type="ECO:0000256" key="3">
    <source>
        <dbReference type="ARBA" id="ARBA00022840"/>
    </source>
</evidence>
<reference evidence="5" key="1">
    <citation type="submission" date="2022-10" db="EMBL/GenBank/DDBJ databases">
        <title>Streptomyces beihaiensis sp. nov., a chitin degrading actinobacterium, isolated from shrimp pond soil.</title>
        <authorList>
            <person name="Xie J."/>
            <person name="Shen N."/>
        </authorList>
    </citation>
    <scope>NUCLEOTIDE SEQUENCE</scope>
    <source>
        <strain evidence="5">GXMU-J5</strain>
    </source>
</reference>
<organism evidence="5 6">
    <name type="scientific">Streptomyces beihaiensis</name>
    <dbReference type="NCBI Taxonomy" id="2984495"/>
    <lineage>
        <taxon>Bacteria</taxon>
        <taxon>Bacillati</taxon>
        <taxon>Actinomycetota</taxon>
        <taxon>Actinomycetes</taxon>
        <taxon>Kitasatosporales</taxon>
        <taxon>Streptomycetaceae</taxon>
        <taxon>Streptomyces</taxon>
    </lineage>
</organism>
<keyword evidence="1" id="KW-0813">Transport</keyword>
<dbReference type="PANTHER" id="PTHR45772:SF8">
    <property type="entry name" value="HIGH-AFFINITY BRANCHED-CHAIN AMINO ACID TRANSPORT ATP-BINDING PROTEIN"/>
    <property type="match status" value="1"/>
</dbReference>
<dbReference type="PANTHER" id="PTHR45772">
    <property type="entry name" value="CONSERVED COMPONENT OF ABC TRANSPORTER FOR NATURAL AMINO ACIDS-RELATED"/>
    <property type="match status" value="1"/>
</dbReference>
<protein>
    <submittedName>
        <fullName evidence="5">ATP-binding cassette domain-containing protein</fullName>
    </submittedName>
</protein>
<accession>A0ABT3TSC3</accession>
<dbReference type="InterPro" id="IPR027417">
    <property type="entry name" value="P-loop_NTPase"/>
</dbReference>
<dbReference type="InterPro" id="IPR003439">
    <property type="entry name" value="ABC_transporter-like_ATP-bd"/>
</dbReference>
<comment type="caution">
    <text evidence="5">The sequence shown here is derived from an EMBL/GenBank/DDBJ whole genome shotgun (WGS) entry which is preliminary data.</text>
</comment>
<dbReference type="Proteomes" id="UP001163064">
    <property type="component" value="Unassembled WGS sequence"/>
</dbReference>
<dbReference type="PROSITE" id="PS50893">
    <property type="entry name" value="ABC_TRANSPORTER_2"/>
    <property type="match status" value="1"/>
</dbReference>
<gene>
    <name evidence="5" type="ORF">OFY01_07860</name>
</gene>
<feature type="domain" description="ABC transporter" evidence="4">
    <location>
        <begin position="20"/>
        <end position="242"/>
    </location>
</feature>
<evidence type="ECO:0000256" key="1">
    <source>
        <dbReference type="ARBA" id="ARBA00022448"/>
    </source>
</evidence>
<name>A0ABT3TSC3_9ACTN</name>
<evidence type="ECO:0000313" key="5">
    <source>
        <dbReference type="EMBL" id="MCX3059685.1"/>
    </source>
</evidence>
<evidence type="ECO:0000313" key="6">
    <source>
        <dbReference type="Proteomes" id="UP001163064"/>
    </source>
</evidence>
<dbReference type="Pfam" id="PF00005">
    <property type="entry name" value="ABC_tran"/>
    <property type="match status" value="1"/>
</dbReference>
<keyword evidence="6" id="KW-1185">Reference proteome</keyword>
<proteinExistence type="predicted"/>
<evidence type="ECO:0000256" key="2">
    <source>
        <dbReference type="ARBA" id="ARBA00022741"/>
    </source>
</evidence>
<dbReference type="EMBL" id="JAPHNL010000061">
    <property type="protein sequence ID" value="MCX3059685.1"/>
    <property type="molecule type" value="Genomic_DNA"/>
</dbReference>
<feature type="non-terminal residue" evidence="5">
    <location>
        <position position="1"/>
    </location>
</feature>
<dbReference type="SUPFAM" id="SSF52540">
    <property type="entry name" value="P-loop containing nucleoside triphosphate hydrolases"/>
    <property type="match status" value="1"/>
</dbReference>
<dbReference type="RefSeq" id="WP_266597687.1">
    <property type="nucleotide sequence ID" value="NZ_JAPHNL010000061.1"/>
</dbReference>